<dbReference type="PANTHER" id="PTHR42759:SF5">
    <property type="entry name" value="METHANOL DEHYDROGENASE REGULATOR"/>
    <property type="match status" value="1"/>
</dbReference>
<dbReference type="FunFam" id="3.40.50.300:FF:000640">
    <property type="entry name" value="MoxR family ATPase"/>
    <property type="match status" value="1"/>
</dbReference>
<dbReference type="GO" id="GO:0005524">
    <property type="term" value="F:ATP binding"/>
    <property type="evidence" value="ECO:0007669"/>
    <property type="project" value="UniProtKB-KW"/>
</dbReference>
<dbReference type="SMART" id="SM00382">
    <property type="entry name" value="AAA"/>
    <property type="match status" value="1"/>
</dbReference>
<organism evidence="5 6">
    <name type="scientific">Candidatus Sulfuritelmatomonas gaucii</name>
    <dbReference type="NCBI Taxonomy" id="2043161"/>
    <lineage>
        <taxon>Bacteria</taxon>
        <taxon>Pseudomonadati</taxon>
        <taxon>Acidobacteriota</taxon>
        <taxon>Terriglobia</taxon>
        <taxon>Terriglobales</taxon>
        <taxon>Acidobacteriaceae</taxon>
        <taxon>Candidatus Sulfuritelmatomonas</taxon>
    </lineage>
</organism>
<dbReference type="InterPro" id="IPR011703">
    <property type="entry name" value="ATPase_AAA-3"/>
</dbReference>
<gene>
    <name evidence="5" type="ORF">SBA5_470063</name>
</gene>
<dbReference type="InterPro" id="IPR003593">
    <property type="entry name" value="AAA+_ATPase"/>
</dbReference>
<dbReference type="Gene3D" id="1.10.8.80">
    <property type="entry name" value="Magnesium chelatase subunit I, C-Terminal domain"/>
    <property type="match status" value="1"/>
</dbReference>
<dbReference type="Proteomes" id="UP000239735">
    <property type="component" value="Unassembled WGS sequence"/>
</dbReference>
<comment type="similarity">
    <text evidence="3">Belongs to the MoxR family.</text>
</comment>
<name>A0A2N9LNY8_9BACT</name>
<evidence type="ECO:0000256" key="3">
    <source>
        <dbReference type="ARBA" id="ARBA00061607"/>
    </source>
</evidence>
<dbReference type="InterPro" id="IPR041628">
    <property type="entry name" value="ChlI/MoxR_AAA_lid"/>
</dbReference>
<dbReference type="SUPFAM" id="SSF52540">
    <property type="entry name" value="P-loop containing nucleoside triphosphate hydrolases"/>
    <property type="match status" value="1"/>
</dbReference>
<evidence type="ECO:0000259" key="4">
    <source>
        <dbReference type="SMART" id="SM00382"/>
    </source>
</evidence>
<keyword evidence="1" id="KW-0547">Nucleotide-binding</keyword>
<accession>A0A2N9LNY8</accession>
<dbReference type="AlphaFoldDB" id="A0A2N9LNY8"/>
<dbReference type="Pfam" id="PF17863">
    <property type="entry name" value="AAA_lid_2"/>
    <property type="match status" value="1"/>
</dbReference>
<evidence type="ECO:0000256" key="1">
    <source>
        <dbReference type="ARBA" id="ARBA00022741"/>
    </source>
</evidence>
<dbReference type="PIRSF" id="PIRSF002849">
    <property type="entry name" value="AAA_ATPase_chaperone_MoxR_prd"/>
    <property type="match status" value="1"/>
</dbReference>
<feature type="domain" description="AAA+ ATPase" evidence="4">
    <location>
        <begin position="52"/>
        <end position="193"/>
    </location>
</feature>
<dbReference type="OrthoDB" id="9808397at2"/>
<reference evidence="6" key="1">
    <citation type="submission" date="2018-02" db="EMBL/GenBank/DDBJ databases">
        <authorList>
            <person name="Hausmann B."/>
        </authorList>
    </citation>
    <scope>NUCLEOTIDE SEQUENCE [LARGE SCALE GENOMIC DNA]</scope>
    <source>
        <strain evidence="6">Peat soil MAG SbA5</strain>
    </source>
</reference>
<proteinExistence type="inferred from homology"/>
<dbReference type="GO" id="GO:0016887">
    <property type="term" value="F:ATP hydrolysis activity"/>
    <property type="evidence" value="ECO:0007669"/>
    <property type="project" value="InterPro"/>
</dbReference>
<keyword evidence="2" id="KW-0067">ATP-binding</keyword>
<dbReference type="Gene3D" id="3.40.50.300">
    <property type="entry name" value="P-loop containing nucleotide triphosphate hydrolases"/>
    <property type="match status" value="1"/>
</dbReference>
<evidence type="ECO:0000256" key="2">
    <source>
        <dbReference type="ARBA" id="ARBA00022840"/>
    </source>
</evidence>
<dbReference type="PANTHER" id="PTHR42759">
    <property type="entry name" value="MOXR FAMILY PROTEIN"/>
    <property type="match status" value="1"/>
</dbReference>
<sequence>MTEETNLERGSAAQAAALPATQQLLTAARAELGRVIAGQREVIGEVLVAVLTQGHALLEGVPGIAKTLIVKSVGRLLGLGFQRVQGTPDLMPADILGTTMFRPGADTFTFHAGPVFTDLLLVDEINRMPPRTQAALLECMEERQVTSDGVRRPLPEWFTVFATENPIDFEGTYPLPEAQLDRFLLKIKVSYPNVDEERQMLERHHATGTGNILEEAKIAPLAAELLKTARAEIRAIRVEQDLYGYILDLVRRTREWPTLALGASPRAAICLLRVAQAFASFEDRDYVIPDDVKRAVLPALRHRILLKPEAELEGFDADRVLNDVVAAVAVPRK</sequence>
<evidence type="ECO:0000313" key="6">
    <source>
        <dbReference type="Proteomes" id="UP000239735"/>
    </source>
</evidence>
<dbReference type="InterPro" id="IPR050764">
    <property type="entry name" value="CbbQ/NirQ/NorQ/GpvN"/>
</dbReference>
<evidence type="ECO:0000313" key="5">
    <source>
        <dbReference type="EMBL" id="SPE24942.1"/>
    </source>
</evidence>
<dbReference type="Pfam" id="PF07726">
    <property type="entry name" value="AAA_3"/>
    <property type="match status" value="1"/>
</dbReference>
<dbReference type="InterPro" id="IPR027417">
    <property type="entry name" value="P-loop_NTPase"/>
</dbReference>
<protein>
    <recommendedName>
        <fullName evidence="4">AAA+ ATPase domain-containing protein</fullName>
    </recommendedName>
</protein>
<dbReference type="EMBL" id="OKRB01000105">
    <property type="protein sequence ID" value="SPE24942.1"/>
    <property type="molecule type" value="Genomic_DNA"/>
</dbReference>